<name>A0A6M3LEB1_9ZZZZ</name>
<evidence type="ECO:0000313" key="1">
    <source>
        <dbReference type="EMBL" id="QJA92689.1"/>
    </source>
</evidence>
<protein>
    <submittedName>
        <fullName evidence="1">Uncharacterized protein</fullName>
    </submittedName>
</protein>
<reference evidence="1" key="1">
    <citation type="submission" date="2020-03" db="EMBL/GenBank/DDBJ databases">
        <title>The deep terrestrial virosphere.</title>
        <authorList>
            <person name="Holmfeldt K."/>
            <person name="Nilsson E."/>
            <person name="Simone D."/>
            <person name="Lopez-Fernandez M."/>
            <person name="Wu X."/>
            <person name="de Brujin I."/>
            <person name="Lundin D."/>
            <person name="Andersson A."/>
            <person name="Bertilsson S."/>
            <person name="Dopson M."/>
        </authorList>
    </citation>
    <scope>NUCLEOTIDE SEQUENCE</scope>
    <source>
        <strain evidence="1">MM415B04511</strain>
    </source>
</reference>
<sequence length="81" mass="9780">MKDQEICGIRDMLIDRIDDMKKDLIEKIENHKHCTECGGYIDRSPRFWPVENIMYTVCTDCIHKKGIEYFEKKREKRKEGK</sequence>
<organism evidence="1">
    <name type="scientific">viral metagenome</name>
    <dbReference type="NCBI Taxonomy" id="1070528"/>
    <lineage>
        <taxon>unclassified sequences</taxon>
        <taxon>metagenomes</taxon>
        <taxon>organismal metagenomes</taxon>
    </lineage>
</organism>
<accession>A0A6M3LEB1</accession>
<dbReference type="EMBL" id="MT143088">
    <property type="protein sequence ID" value="QJA92689.1"/>
    <property type="molecule type" value="Genomic_DNA"/>
</dbReference>
<gene>
    <name evidence="1" type="ORF">MM415B04511_0007</name>
</gene>
<proteinExistence type="predicted"/>
<dbReference type="AlphaFoldDB" id="A0A6M3LEB1"/>